<evidence type="ECO:0000313" key="1">
    <source>
        <dbReference type="EMBL" id="MFD0977845.1"/>
    </source>
</evidence>
<evidence type="ECO:0000313" key="2">
    <source>
        <dbReference type="Proteomes" id="UP001597100"/>
    </source>
</evidence>
<dbReference type="RefSeq" id="WP_380740456.1">
    <property type="nucleotide sequence ID" value="NZ_JBHTJP010000035.1"/>
</dbReference>
<organism evidence="1 2">
    <name type="scientific">Salinimicrobium gaetbulicola</name>
    <dbReference type="NCBI Taxonomy" id="999702"/>
    <lineage>
        <taxon>Bacteria</taxon>
        <taxon>Pseudomonadati</taxon>
        <taxon>Bacteroidota</taxon>
        <taxon>Flavobacteriia</taxon>
        <taxon>Flavobacteriales</taxon>
        <taxon>Flavobacteriaceae</taxon>
        <taxon>Salinimicrobium</taxon>
    </lineage>
</organism>
<keyword evidence="2" id="KW-1185">Reference proteome</keyword>
<protein>
    <submittedName>
        <fullName evidence="1">Uncharacterized protein</fullName>
    </submittedName>
</protein>
<sequence length="328" mass="37262">MKLDTIQLKTHTGYLQDFDRSRFNHARIKKVNDLVVDNYSLAVKSFGMESLNVNETFDFVALQVNSKILKDQYSEGITINTLERLLAEVSALGVKLDPSFLEDCDLKRIDVADDISVTAPASSYFNSLNHLIAPKFYKTTYDSGIVFKEKIASQKLYTTFYSKESPSIQDKRFFKEYAKAALGFKNKIRMETKLSTAGTIKKYLSTSTLPEILQDTTLNAVAFDKIINGQLDFPGSITAENLTLTEEKHLIYAQYLFSFYKGDHKRIVEHVKRKVPSKTGTYYQLRQIERFLSILSNSKDSSIHANIEEVKSGIGNLPQQKLQQNASK</sequence>
<name>A0ABW3IJ73_9FLAO</name>
<gene>
    <name evidence="1" type="ORF">ACFQ1G_13690</name>
</gene>
<reference evidence="2" key="1">
    <citation type="journal article" date="2019" name="Int. J. Syst. Evol. Microbiol.">
        <title>The Global Catalogue of Microorganisms (GCM) 10K type strain sequencing project: providing services to taxonomists for standard genome sequencing and annotation.</title>
        <authorList>
            <consortium name="The Broad Institute Genomics Platform"/>
            <consortium name="The Broad Institute Genome Sequencing Center for Infectious Disease"/>
            <person name="Wu L."/>
            <person name="Ma J."/>
        </authorList>
    </citation>
    <scope>NUCLEOTIDE SEQUENCE [LARGE SCALE GENOMIC DNA]</scope>
    <source>
        <strain evidence="2">CCUG 60898</strain>
    </source>
</reference>
<comment type="caution">
    <text evidence="1">The sequence shown here is derived from an EMBL/GenBank/DDBJ whole genome shotgun (WGS) entry which is preliminary data.</text>
</comment>
<dbReference type="Proteomes" id="UP001597100">
    <property type="component" value="Unassembled WGS sequence"/>
</dbReference>
<dbReference type="EMBL" id="JBHTJP010000035">
    <property type="protein sequence ID" value="MFD0977845.1"/>
    <property type="molecule type" value="Genomic_DNA"/>
</dbReference>
<accession>A0ABW3IJ73</accession>
<proteinExistence type="predicted"/>